<dbReference type="Proteomes" id="UP001210169">
    <property type="component" value="Chromosome"/>
</dbReference>
<dbReference type="EMBL" id="CP114203">
    <property type="protein sequence ID" value="WAU07225.1"/>
    <property type="molecule type" value="Genomic_DNA"/>
</dbReference>
<evidence type="ECO:0000313" key="2">
    <source>
        <dbReference type="Proteomes" id="UP001210169"/>
    </source>
</evidence>
<reference evidence="1 2" key="1">
    <citation type="submission" date="2022-12" db="EMBL/GenBank/DDBJ databases">
        <authorList>
            <person name="Ruckert C."/>
            <person name="Busche T."/>
            <person name="Kalinowski J."/>
            <person name="Wittmann C."/>
        </authorList>
    </citation>
    <scope>NUCLEOTIDE SEQUENCE [LARGE SCALE GENOMIC DNA]</scope>
    <source>
        <strain evidence="1 2">DSM 40276</strain>
    </source>
</reference>
<protein>
    <recommendedName>
        <fullName evidence="3">Lipoprotein</fullName>
    </recommendedName>
</protein>
<dbReference type="RefSeq" id="WP_277412298.1">
    <property type="nucleotide sequence ID" value="NZ_CP114203.1"/>
</dbReference>
<evidence type="ECO:0008006" key="3">
    <source>
        <dbReference type="Google" id="ProtNLM"/>
    </source>
</evidence>
<proteinExistence type="predicted"/>
<evidence type="ECO:0000313" key="1">
    <source>
        <dbReference type="EMBL" id="WAU07225.1"/>
    </source>
</evidence>
<keyword evidence="2" id="KW-1185">Reference proteome</keyword>
<accession>A0ABY7J877</accession>
<sequence length="150" mass="15693">MNRRHVRAAAVCGLVVVALTGAGGCALLPKPPIAAPKGLPTSGTVTEPESDITITSCHFDVAFGTLEAKLRVHNGNSRSRADYHGAVKFRDETGGDIGTVSFTVGGVGAGETRPVPVTDEYDGLERSRPKHADAKCKLDLLLKSNDEING</sequence>
<dbReference type="GeneID" id="301334963"/>
<name>A0ABY7J877_STRNI</name>
<gene>
    <name evidence="1" type="ORF">STRNI_005812</name>
</gene>
<dbReference type="PROSITE" id="PS51257">
    <property type="entry name" value="PROKAR_LIPOPROTEIN"/>
    <property type="match status" value="1"/>
</dbReference>
<organism evidence="1 2">
    <name type="scientific">Streptomyces nigrescens</name>
    <dbReference type="NCBI Taxonomy" id="1920"/>
    <lineage>
        <taxon>Bacteria</taxon>
        <taxon>Bacillati</taxon>
        <taxon>Actinomycetota</taxon>
        <taxon>Actinomycetes</taxon>
        <taxon>Kitasatosporales</taxon>
        <taxon>Streptomycetaceae</taxon>
        <taxon>Streptomyces</taxon>
    </lineage>
</organism>